<gene>
    <name evidence="1" type="ORF">OFLC_LOCUS12135</name>
</gene>
<protein>
    <submittedName>
        <fullName evidence="3">DUF503 domain-containing protein</fullName>
    </submittedName>
</protein>
<keyword evidence="2" id="KW-1185">Reference proteome</keyword>
<evidence type="ECO:0000313" key="3">
    <source>
        <dbReference type="WBParaSite" id="OFLC_0001213901-mRNA-1"/>
    </source>
</evidence>
<evidence type="ECO:0000313" key="1">
    <source>
        <dbReference type="EMBL" id="VDO82203.1"/>
    </source>
</evidence>
<dbReference type="AlphaFoldDB" id="A0A183HXC7"/>
<reference evidence="3" key="1">
    <citation type="submission" date="2016-06" db="UniProtKB">
        <authorList>
            <consortium name="WormBaseParasite"/>
        </authorList>
    </citation>
    <scope>IDENTIFICATION</scope>
</reference>
<sequence length="96" mass="10911">MVESITGEYRLTVLYDDDKKADEHAAEILKTLNLLRQFILGVSIHSSNGFEVTFLLPADQRENFPSLFQQLEKSTDQLGINTFGVSVTTMEEVFLR</sequence>
<dbReference type="STRING" id="387005.A0A183HXC7"/>
<dbReference type="Proteomes" id="UP000267606">
    <property type="component" value="Unassembled WGS sequence"/>
</dbReference>
<proteinExistence type="predicted"/>
<dbReference type="EMBL" id="UZAJ01018458">
    <property type="protein sequence ID" value="VDO82203.1"/>
    <property type="molecule type" value="Genomic_DNA"/>
</dbReference>
<organism evidence="3">
    <name type="scientific">Onchocerca flexuosa</name>
    <dbReference type="NCBI Taxonomy" id="387005"/>
    <lineage>
        <taxon>Eukaryota</taxon>
        <taxon>Metazoa</taxon>
        <taxon>Ecdysozoa</taxon>
        <taxon>Nematoda</taxon>
        <taxon>Chromadorea</taxon>
        <taxon>Rhabditida</taxon>
        <taxon>Spirurina</taxon>
        <taxon>Spiruromorpha</taxon>
        <taxon>Filarioidea</taxon>
        <taxon>Onchocercidae</taxon>
        <taxon>Onchocerca</taxon>
    </lineage>
</organism>
<name>A0A183HXC7_9BILA</name>
<evidence type="ECO:0000313" key="2">
    <source>
        <dbReference type="Proteomes" id="UP000267606"/>
    </source>
</evidence>
<dbReference type="WBParaSite" id="OFLC_0001213901-mRNA-1">
    <property type="protein sequence ID" value="OFLC_0001213901-mRNA-1"/>
    <property type="gene ID" value="OFLC_0001213901"/>
</dbReference>
<accession>A0A183HXC7</accession>
<reference evidence="1 2" key="2">
    <citation type="submission" date="2018-11" db="EMBL/GenBank/DDBJ databases">
        <authorList>
            <consortium name="Pathogen Informatics"/>
        </authorList>
    </citation>
    <scope>NUCLEOTIDE SEQUENCE [LARGE SCALE GENOMIC DNA]</scope>
</reference>